<accession>A0A158P3A2</accession>
<sequence length="512" mass="58369">MENRYTNLFRVILILNCLVLFLSFTGVRSAPVALTMSIIDVMKNDSKICSTSNFLYDSKYTKPCGSIEYPTDPWKYFNSSTLNNFLCLGVYDTAYKICQYSNQSHPFPFNNTATFDSHVEKYLNKKKQEDVCTSLQGFTLLYNKIESLWKSLVESLKIPHICGKICFDFHDTFQPLCAVLALIKNIDDNMIKNVKEVKTKHDLVTSDKPHVSQSKDEVMDNIKTTSVESKKTETKEIKEQEREQIVDSNSKKGNANVPDDVPFTYIKSNEEKTKFATEKENTQNNNQKKINNTSETQAHKSASAIFKENKEYNIDTELDTNAEVPKPIKNISPNSNSQAPSVNKAINNINKNVEENAQKSNKEQNVDELKPSTLSENTQDHYDAPNPEENMENDIDDVDDTIQHPDTGNQNENVQEIIEQKNNGRLTEYSTMGTEDDSHFFTYFTVITLACLAGYIGYHNKQKIFAIVLEGRRSRSNRGRRRPSTASYRKLDCTLEEAVTSQCNANVTHVIY</sequence>
<dbReference type="PANTHER" id="PTHR16502:SF0">
    <property type="entry name" value="KERATINOCYTE-ASSOCIATED TRANSMEMBRANE PROTEIN 2"/>
    <property type="match status" value="1"/>
</dbReference>
<dbReference type="eggNOG" id="ENOG502S78F">
    <property type="taxonomic scope" value="Eukaryota"/>
</dbReference>
<feature type="chain" id="PRO_5007629945" description="Trans-Golgi network integral membrane protein 2" evidence="3">
    <location>
        <begin position="30"/>
        <end position="512"/>
    </location>
</feature>
<dbReference type="EnsemblMetazoa" id="XM_012208870.1">
    <property type="protein sequence ID" value="XP_012064260.1"/>
    <property type="gene ID" value="LOC105627589"/>
</dbReference>
<feature type="signal peptide" evidence="3">
    <location>
        <begin position="1"/>
        <end position="29"/>
    </location>
</feature>
<dbReference type="KEGG" id="acep:105627589"/>
<evidence type="ECO:0000256" key="3">
    <source>
        <dbReference type="SAM" id="SignalP"/>
    </source>
</evidence>
<keyword evidence="2" id="KW-0472">Membrane</keyword>
<feature type="compositionally biased region" description="Basic and acidic residues" evidence="1">
    <location>
        <begin position="355"/>
        <end position="370"/>
    </location>
</feature>
<dbReference type="AlphaFoldDB" id="A0A158P3A2"/>
<evidence type="ECO:0008006" key="6">
    <source>
        <dbReference type="Google" id="ProtNLM"/>
    </source>
</evidence>
<keyword evidence="2" id="KW-0812">Transmembrane</keyword>
<evidence type="ECO:0000256" key="2">
    <source>
        <dbReference type="SAM" id="Phobius"/>
    </source>
</evidence>
<keyword evidence="3" id="KW-0732">Signal</keyword>
<dbReference type="Proteomes" id="UP000005205">
    <property type="component" value="Unassembled WGS sequence"/>
</dbReference>
<feature type="compositionally biased region" description="Acidic residues" evidence="1">
    <location>
        <begin position="389"/>
        <end position="400"/>
    </location>
</feature>
<feature type="compositionally biased region" description="Polar residues" evidence="1">
    <location>
        <begin position="331"/>
        <end position="341"/>
    </location>
</feature>
<proteinExistence type="predicted"/>
<feature type="compositionally biased region" description="Polar residues" evidence="1">
    <location>
        <begin position="404"/>
        <end position="413"/>
    </location>
</feature>
<feature type="region of interest" description="Disordered" evidence="1">
    <location>
        <begin position="226"/>
        <end position="262"/>
    </location>
</feature>
<evidence type="ECO:0000256" key="1">
    <source>
        <dbReference type="SAM" id="MobiDB-lite"/>
    </source>
</evidence>
<keyword evidence="5" id="KW-1185">Reference proteome</keyword>
<dbReference type="InterPro" id="IPR037645">
    <property type="entry name" value="KCT2"/>
</dbReference>
<reference evidence="5" key="1">
    <citation type="journal article" date="2011" name="PLoS Genet.">
        <title>The genome sequence of the leaf-cutter ant Atta cephalotes reveals insights into its obligate symbiotic lifestyle.</title>
        <authorList>
            <person name="Suen G."/>
            <person name="Teiling C."/>
            <person name="Li L."/>
            <person name="Holt C."/>
            <person name="Abouheif E."/>
            <person name="Bornberg-Bauer E."/>
            <person name="Bouffard P."/>
            <person name="Caldera E.J."/>
            <person name="Cash E."/>
            <person name="Cavanaugh A."/>
            <person name="Denas O."/>
            <person name="Elhaik E."/>
            <person name="Fave M.J."/>
            <person name="Gadau J."/>
            <person name="Gibson J.D."/>
            <person name="Graur D."/>
            <person name="Grubbs K.J."/>
            <person name="Hagen D.E."/>
            <person name="Harkins T.T."/>
            <person name="Helmkampf M."/>
            <person name="Hu H."/>
            <person name="Johnson B.R."/>
            <person name="Kim J."/>
            <person name="Marsh S.E."/>
            <person name="Moeller J.A."/>
            <person name="Munoz-Torres M.C."/>
            <person name="Murphy M.C."/>
            <person name="Naughton M.C."/>
            <person name="Nigam S."/>
            <person name="Overson R."/>
            <person name="Rajakumar R."/>
            <person name="Reese J.T."/>
            <person name="Scott J.J."/>
            <person name="Smith C.R."/>
            <person name="Tao S."/>
            <person name="Tsutsui N.D."/>
            <person name="Viljakainen L."/>
            <person name="Wissler L."/>
            <person name="Yandell M.D."/>
            <person name="Zimmer F."/>
            <person name="Taylor J."/>
            <person name="Slater S.C."/>
            <person name="Clifton S.W."/>
            <person name="Warren W.C."/>
            <person name="Elsik C.G."/>
            <person name="Smith C.D."/>
            <person name="Weinstock G.M."/>
            <person name="Gerardo N.M."/>
            <person name="Currie C.R."/>
        </authorList>
    </citation>
    <scope>NUCLEOTIDE SEQUENCE [LARGE SCALE GENOMIC DNA]</scope>
</reference>
<dbReference type="EMBL" id="ADTU01007956">
    <property type="status" value="NOT_ANNOTATED_CDS"/>
    <property type="molecule type" value="Genomic_DNA"/>
</dbReference>
<feature type="compositionally biased region" description="Basic and acidic residues" evidence="1">
    <location>
        <begin position="228"/>
        <end position="245"/>
    </location>
</feature>
<dbReference type="Pfam" id="PF17818">
    <property type="entry name" value="KCT2"/>
    <property type="match status" value="1"/>
</dbReference>
<dbReference type="STRING" id="12957.A0A158P3A2"/>
<protein>
    <recommendedName>
        <fullName evidence="6">Trans-Golgi network integral membrane protein 2</fullName>
    </recommendedName>
</protein>
<dbReference type="InParanoid" id="A0A158P3A2"/>
<name>A0A158P3A2_ATTCE</name>
<organism evidence="4 5">
    <name type="scientific">Atta cephalotes</name>
    <name type="common">Leafcutter ant</name>
    <dbReference type="NCBI Taxonomy" id="12957"/>
    <lineage>
        <taxon>Eukaryota</taxon>
        <taxon>Metazoa</taxon>
        <taxon>Ecdysozoa</taxon>
        <taxon>Arthropoda</taxon>
        <taxon>Hexapoda</taxon>
        <taxon>Insecta</taxon>
        <taxon>Pterygota</taxon>
        <taxon>Neoptera</taxon>
        <taxon>Endopterygota</taxon>
        <taxon>Hymenoptera</taxon>
        <taxon>Apocrita</taxon>
        <taxon>Aculeata</taxon>
        <taxon>Formicoidea</taxon>
        <taxon>Formicidae</taxon>
        <taxon>Myrmicinae</taxon>
        <taxon>Atta</taxon>
    </lineage>
</organism>
<dbReference type="PANTHER" id="PTHR16502">
    <property type="entry name" value="KERATINOCYTE-ASSOCIATED TRANSMEMBRANE PROTEIN 2"/>
    <property type="match status" value="1"/>
</dbReference>
<evidence type="ECO:0000313" key="4">
    <source>
        <dbReference type="EnsemblMetazoa" id="XP_012064260.1"/>
    </source>
</evidence>
<feature type="region of interest" description="Disordered" evidence="1">
    <location>
        <begin position="355"/>
        <end position="413"/>
    </location>
</feature>
<keyword evidence="2" id="KW-1133">Transmembrane helix</keyword>
<evidence type="ECO:0000313" key="5">
    <source>
        <dbReference type="Proteomes" id="UP000005205"/>
    </source>
</evidence>
<gene>
    <name evidence="4" type="primary">105627589</name>
</gene>
<feature type="compositionally biased region" description="Low complexity" evidence="1">
    <location>
        <begin position="282"/>
        <end position="293"/>
    </location>
</feature>
<feature type="transmembrane region" description="Helical" evidence="2">
    <location>
        <begin position="440"/>
        <end position="458"/>
    </location>
</feature>
<reference evidence="4" key="2">
    <citation type="submission" date="2016-04" db="UniProtKB">
        <authorList>
            <consortium name="EnsemblMetazoa"/>
        </authorList>
    </citation>
    <scope>IDENTIFICATION</scope>
</reference>
<feature type="region of interest" description="Disordered" evidence="1">
    <location>
        <begin position="317"/>
        <end position="342"/>
    </location>
</feature>
<feature type="region of interest" description="Disordered" evidence="1">
    <location>
        <begin position="276"/>
        <end position="301"/>
    </location>
</feature>
<dbReference type="OrthoDB" id="5846619at2759"/>